<dbReference type="RefSeq" id="WP_013847824.1">
    <property type="nucleotide sequence ID" value="NC_015593.1"/>
</dbReference>
<organism evidence="2 3">
    <name type="scientific">Sphingobium chlorophenolicum L-1</name>
    <dbReference type="NCBI Taxonomy" id="690566"/>
    <lineage>
        <taxon>Bacteria</taxon>
        <taxon>Pseudomonadati</taxon>
        <taxon>Pseudomonadota</taxon>
        <taxon>Alphaproteobacteria</taxon>
        <taxon>Sphingomonadales</taxon>
        <taxon>Sphingomonadaceae</taxon>
        <taxon>Sphingobium</taxon>
    </lineage>
</organism>
<evidence type="ECO:0000256" key="1">
    <source>
        <dbReference type="SAM" id="MobiDB-lite"/>
    </source>
</evidence>
<sequence length="150" mass="15508" precursor="true">MSARFWLFSLACAGMAMTGGYGLGLYATTTPRAAMGTPLPEAAVPEEADYDPAALTGPAMIHCEGCGPTLADRQMAADMAGWDGAQDPAWRDYAAREDEGQAEFAPPPPPESLLPASEESEGSFQPVRIAEAPNGKTSAGEAPADAAIAY</sequence>
<protein>
    <submittedName>
        <fullName evidence="2">Uncharacterized protein</fullName>
    </submittedName>
</protein>
<dbReference type="HOGENOM" id="CLU_1668273_0_0_5"/>
<evidence type="ECO:0000313" key="3">
    <source>
        <dbReference type="Proteomes" id="UP000007150"/>
    </source>
</evidence>
<dbReference type="KEGG" id="sch:Sphch_1899"/>
<proteinExistence type="predicted"/>
<dbReference type="EMBL" id="CP002798">
    <property type="protein sequence ID" value="AEG49576.1"/>
    <property type="molecule type" value="Genomic_DNA"/>
</dbReference>
<name>F6EUC3_SPHCR</name>
<keyword evidence="3" id="KW-1185">Reference proteome</keyword>
<dbReference type="AlphaFoldDB" id="F6EUC3"/>
<feature type="region of interest" description="Disordered" evidence="1">
    <location>
        <begin position="92"/>
        <end position="150"/>
    </location>
</feature>
<dbReference type="Proteomes" id="UP000007150">
    <property type="component" value="Chromosome 1"/>
</dbReference>
<gene>
    <name evidence="2" type="ORF">Sphch_1899</name>
</gene>
<reference evidence="2 3" key="1">
    <citation type="submission" date="2011-05" db="EMBL/GenBank/DDBJ databases">
        <title>Complete sequence of chromosome 1 of Sphingobium chlorophenolicum L-1.</title>
        <authorList>
            <consortium name="US DOE Joint Genome Institute"/>
            <person name="Lucas S."/>
            <person name="Han J."/>
            <person name="Lapidus A."/>
            <person name="Cheng J.-F."/>
            <person name="Goodwin L."/>
            <person name="Pitluck S."/>
            <person name="Peters L."/>
            <person name="Daligault H."/>
            <person name="Han C."/>
            <person name="Tapia R."/>
            <person name="Land M."/>
            <person name="Hauser L."/>
            <person name="Kyrpides N."/>
            <person name="Ivanova N."/>
            <person name="Pagani I."/>
            <person name="Turner P."/>
            <person name="Copley S."/>
            <person name="Woyke T."/>
        </authorList>
    </citation>
    <scope>NUCLEOTIDE SEQUENCE [LARGE SCALE GENOMIC DNA]</scope>
    <source>
        <strain evidence="2 3">L-1</strain>
    </source>
</reference>
<evidence type="ECO:0000313" key="2">
    <source>
        <dbReference type="EMBL" id="AEG49576.1"/>
    </source>
</evidence>
<accession>F6EUC3</accession>